<evidence type="ECO:0000313" key="3">
    <source>
        <dbReference type="Proteomes" id="UP000233551"/>
    </source>
</evidence>
<proteinExistence type="predicted"/>
<gene>
    <name evidence="2" type="ORF">CRG98_005640</name>
</gene>
<feature type="compositionally biased region" description="Basic and acidic residues" evidence="1">
    <location>
        <begin position="105"/>
        <end position="133"/>
    </location>
</feature>
<reference evidence="2 3" key="1">
    <citation type="submission" date="2017-11" db="EMBL/GenBank/DDBJ databases">
        <title>De-novo sequencing of pomegranate (Punica granatum L.) genome.</title>
        <authorList>
            <person name="Akparov Z."/>
            <person name="Amiraslanov A."/>
            <person name="Hajiyeva S."/>
            <person name="Abbasov M."/>
            <person name="Kaur K."/>
            <person name="Hamwieh A."/>
            <person name="Solovyev V."/>
            <person name="Salamov A."/>
            <person name="Braich B."/>
            <person name="Kosarev P."/>
            <person name="Mahmoud A."/>
            <person name="Hajiyev E."/>
            <person name="Babayeva S."/>
            <person name="Izzatullayeva V."/>
            <person name="Mammadov A."/>
            <person name="Mammadov A."/>
            <person name="Sharifova S."/>
            <person name="Ojaghi J."/>
            <person name="Eynullazada K."/>
            <person name="Bayramov B."/>
            <person name="Abdulazimova A."/>
            <person name="Shahmuradov I."/>
        </authorList>
    </citation>
    <scope>NUCLEOTIDE SEQUENCE [LARGE SCALE GENOMIC DNA]</scope>
    <source>
        <strain evidence="3">cv. AG2017</strain>
        <tissue evidence="2">Leaf</tissue>
    </source>
</reference>
<dbReference type="EMBL" id="PGOL01000244">
    <property type="protein sequence ID" value="PKI73964.1"/>
    <property type="molecule type" value="Genomic_DNA"/>
</dbReference>
<sequence>MERGGPFGNEFHSYGPFRPLSVFLPPIVDSVGTSGHGGTVSEQSPDPKGGASYNLWLHPLTEQATKEGQAVSTPFWPTGSLHENPRLKPGLLFITRQSEASMRTRNHEVRERSMVHQEDRGEQLERQTDDKSRSNGSWHCGTIHHRITEASKGAQYGTLKILPGAKVTNDASGRVSEVSCLGWGVPQTFTDAFSNGARGGPTH</sequence>
<evidence type="ECO:0000256" key="1">
    <source>
        <dbReference type="SAM" id="MobiDB-lite"/>
    </source>
</evidence>
<keyword evidence="3" id="KW-1185">Reference proteome</keyword>
<feature type="region of interest" description="Disordered" evidence="1">
    <location>
        <begin position="102"/>
        <end position="139"/>
    </location>
</feature>
<dbReference type="AlphaFoldDB" id="A0A2I0KZQ6"/>
<dbReference type="Proteomes" id="UP000233551">
    <property type="component" value="Unassembled WGS sequence"/>
</dbReference>
<protein>
    <submittedName>
        <fullName evidence="2">Uncharacterized protein</fullName>
    </submittedName>
</protein>
<name>A0A2I0KZQ6_PUNGR</name>
<organism evidence="2 3">
    <name type="scientific">Punica granatum</name>
    <name type="common">Pomegranate</name>
    <dbReference type="NCBI Taxonomy" id="22663"/>
    <lineage>
        <taxon>Eukaryota</taxon>
        <taxon>Viridiplantae</taxon>
        <taxon>Streptophyta</taxon>
        <taxon>Embryophyta</taxon>
        <taxon>Tracheophyta</taxon>
        <taxon>Spermatophyta</taxon>
        <taxon>Magnoliopsida</taxon>
        <taxon>eudicotyledons</taxon>
        <taxon>Gunneridae</taxon>
        <taxon>Pentapetalae</taxon>
        <taxon>rosids</taxon>
        <taxon>malvids</taxon>
        <taxon>Myrtales</taxon>
        <taxon>Lythraceae</taxon>
        <taxon>Punica</taxon>
    </lineage>
</organism>
<accession>A0A2I0KZQ6</accession>
<evidence type="ECO:0000313" key="2">
    <source>
        <dbReference type="EMBL" id="PKI73964.1"/>
    </source>
</evidence>
<comment type="caution">
    <text evidence="2">The sequence shown here is derived from an EMBL/GenBank/DDBJ whole genome shotgun (WGS) entry which is preliminary data.</text>
</comment>